<gene>
    <name evidence="1" type="ORF">pipiens_006821</name>
</gene>
<protein>
    <submittedName>
        <fullName evidence="1">Uncharacterized protein</fullName>
    </submittedName>
</protein>
<evidence type="ECO:0000313" key="2">
    <source>
        <dbReference type="Proteomes" id="UP001562425"/>
    </source>
</evidence>
<dbReference type="AlphaFoldDB" id="A0ABD1DN30"/>
<keyword evidence="2" id="KW-1185">Reference proteome</keyword>
<dbReference type="Proteomes" id="UP001562425">
    <property type="component" value="Unassembled WGS sequence"/>
</dbReference>
<evidence type="ECO:0000313" key="1">
    <source>
        <dbReference type="EMBL" id="KAL1401169.1"/>
    </source>
</evidence>
<sequence>METYEDYTDEERLECFDDDETDAQANDQTAIDYDLDLGDTQMEEDPIATGSDGDVASAEIVTGNSVPEVVQCIWDVVKPYLRREVDVAEANGIEVSWSAKLEPDLRGIEKFVWLKDVKRKSVIRIDALGEGRMLLNWRDKTMLVFAFAYSTSISSLAIWEKMNKHLLQPSDCDRSGAPSNVELNELVQELMEKNQHLEAHHSAWIQWATSIQSSPADEQGELKERLPPASMRGMFFSLPTSEGSRLESTRQGLIVAENILDNLEPTVKILEDHGNHLMSVAFEIKNSAHALAEKFSLCRAMLQGMKMTTAPEETTLSQSHRDAVGDMLDFEHGRKK</sequence>
<accession>A0ABD1DN30</accession>
<organism evidence="1 2">
    <name type="scientific">Culex pipiens pipiens</name>
    <name type="common">Northern house mosquito</name>
    <dbReference type="NCBI Taxonomy" id="38569"/>
    <lineage>
        <taxon>Eukaryota</taxon>
        <taxon>Metazoa</taxon>
        <taxon>Ecdysozoa</taxon>
        <taxon>Arthropoda</taxon>
        <taxon>Hexapoda</taxon>
        <taxon>Insecta</taxon>
        <taxon>Pterygota</taxon>
        <taxon>Neoptera</taxon>
        <taxon>Endopterygota</taxon>
        <taxon>Diptera</taxon>
        <taxon>Nematocera</taxon>
        <taxon>Culicoidea</taxon>
        <taxon>Culicidae</taxon>
        <taxon>Culicinae</taxon>
        <taxon>Culicini</taxon>
        <taxon>Culex</taxon>
        <taxon>Culex</taxon>
    </lineage>
</organism>
<comment type="caution">
    <text evidence="1">The sequence shown here is derived from an EMBL/GenBank/DDBJ whole genome shotgun (WGS) entry which is preliminary data.</text>
</comment>
<dbReference type="EMBL" id="JBEHCU010005013">
    <property type="protein sequence ID" value="KAL1401169.1"/>
    <property type="molecule type" value="Genomic_DNA"/>
</dbReference>
<name>A0ABD1DN30_CULPP</name>
<proteinExistence type="predicted"/>
<reference evidence="1 2" key="1">
    <citation type="submission" date="2024-05" db="EMBL/GenBank/DDBJ databases">
        <title>Culex pipiens pipiens assembly and annotation.</title>
        <authorList>
            <person name="Alout H."/>
            <person name="Durand T."/>
        </authorList>
    </citation>
    <scope>NUCLEOTIDE SEQUENCE [LARGE SCALE GENOMIC DNA]</scope>
    <source>
        <strain evidence="1">HA-2024</strain>
        <tissue evidence="1">Whole body</tissue>
    </source>
</reference>